<keyword evidence="2" id="KW-1185">Reference proteome</keyword>
<evidence type="ECO:0000313" key="2">
    <source>
        <dbReference type="Proteomes" id="UP000199305"/>
    </source>
</evidence>
<name>A0A1G8UCV1_9GAMM</name>
<reference evidence="2" key="1">
    <citation type="submission" date="2016-10" db="EMBL/GenBank/DDBJ databases">
        <authorList>
            <person name="Varghese N."/>
            <person name="Submissions S."/>
        </authorList>
    </citation>
    <scope>NUCLEOTIDE SEQUENCE [LARGE SCALE GENOMIC DNA]</scope>
    <source>
        <strain evidence="2">CGMCC 1.10658</strain>
    </source>
</reference>
<proteinExistence type="predicted"/>
<dbReference type="EMBL" id="FNFH01000001">
    <property type="protein sequence ID" value="SDJ51587.1"/>
    <property type="molecule type" value="Genomic_DNA"/>
</dbReference>
<dbReference type="Proteomes" id="UP000199305">
    <property type="component" value="Unassembled WGS sequence"/>
</dbReference>
<dbReference type="OrthoDB" id="7069418at2"/>
<dbReference type="STRING" id="658219.SAMN05216212_0071"/>
<protein>
    <submittedName>
        <fullName evidence="1">Uncharacterized protein</fullName>
    </submittedName>
</protein>
<dbReference type="AlphaFoldDB" id="A0A1G8UCV1"/>
<evidence type="ECO:0000313" key="1">
    <source>
        <dbReference type="EMBL" id="SDJ51587.1"/>
    </source>
</evidence>
<organism evidence="1 2">
    <name type="scientific">Microbulbifer yueqingensis</name>
    <dbReference type="NCBI Taxonomy" id="658219"/>
    <lineage>
        <taxon>Bacteria</taxon>
        <taxon>Pseudomonadati</taxon>
        <taxon>Pseudomonadota</taxon>
        <taxon>Gammaproteobacteria</taxon>
        <taxon>Cellvibrionales</taxon>
        <taxon>Microbulbiferaceae</taxon>
        <taxon>Microbulbifer</taxon>
    </lineage>
</organism>
<accession>A0A1G8UCV1</accession>
<gene>
    <name evidence="1" type="ORF">SAMN05216212_0071</name>
</gene>
<dbReference type="RefSeq" id="WP_091506242.1">
    <property type="nucleotide sequence ID" value="NZ_FNFH01000001.1"/>
</dbReference>
<sequence>MNEQMLNLLQQQFSSRPELQGNPQLSAMMQALIERRSDPAPAVVEDRRLEQLEKSRARWKQYAKGLAETVRFFGDMLGACSLCWGEDSECPHCQGEGTIGSRAGDIERLLPLIEPVLAQAGLAVCPAPQGRAQTSSDDVTDVD</sequence>